<keyword evidence="2" id="KW-0347">Helicase</keyword>
<dbReference type="Pfam" id="PF00271">
    <property type="entry name" value="Helicase_C"/>
    <property type="match status" value="1"/>
</dbReference>
<comment type="caution">
    <text evidence="2">The sequence shown here is derived from an EMBL/GenBank/DDBJ whole genome shotgun (WGS) entry which is preliminary data.</text>
</comment>
<keyword evidence="2" id="KW-0067">ATP-binding</keyword>
<evidence type="ECO:0000313" key="3">
    <source>
        <dbReference type="Proteomes" id="UP000707535"/>
    </source>
</evidence>
<dbReference type="PANTHER" id="PTHR10799">
    <property type="entry name" value="SNF2/RAD54 HELICASE FAMILY"/>
    <property type="match status" value="1"/>
</dbReference>
<dbReference type="Gene3D" id="3.40.50.300">
    <property type="entry name" value="P-loop containing nucleotide triphosphate hydrolases"/>
    <property type="match status" value="1"/>
</dbReference>
<organism evidence="2 3">
    <name type="scientific">Ligilactobacillus acidipiscis</name>
    <dbReference type="NCBI Taxonomy" id="89059"/>
    <lineage>
        <taxon>Bacteria</taxon>
        <taxon>Bacillati</taxon>
        <taxon>Bacillota</taxon>
        <taxon>Bacilli</taxon>
        <taxon>Lactobacillales</taxon>
        <taxon>Lactobacillaceae</taxon>
        <taxon>Ligilactobacillus</taxon>
    </lineage>
</organism>
<dbReference type="GO" id="GO:0005524">
    <property type="term" value="F:ATP binding"/>
    <property type="evidence" value="ECO:0007669"/>
    <property type="project" value="InterPro"/>
</dbReference>
<dbReference type="PROSITE" id="PS51192">
    <property type="entry name" value="HELICASE_ATP_BIND_1"/>
    <property type="match status" value="1"/>
</dbReference>
<dbReference type="Gene3D" id="3.40.50.10810">
    <property type="entry name" value="Tandem AAA-ATPase domain"/>
    <property type="match status" value="1"/>
</dbReference>
<reference evidence="2" key="1">
    <citation type="journal article" date="2021" name="PeerJ">
        <title>Extensive microbial diversity within the chicken gut microbiome revealed by metagenomics and culture.</title>
        <authorList>
            <person name="Gilroy R."/>
            <person name="Ravi A."/>
            <person name="Getino M."/>
            <person name="Pursley I."/>
            <person name="Horton D.L."/>
            <person name="Alikhan N.F."/>
            <person name="Baker D."/>
            <person name="Gharbi K."/>
            <person name="Hall N."/>
            <person name="Watson M."/>
            <person name="Adriaenssens E.M."/>
            <person name="Foster-Nyarko E."/>
            <person name="Jarju S."/>
            <person name="Secka A."/>
            <person name="Antonio M."/>
            <person name="Oren A."/>
            <person name="Chaudhuri R.R."/>
            <person name="La Ragione R."/>
            <person name="Hildebrand F."/>
            <person name="Pallen M.J."/>
        </authorList>
    </citation>
    <scope>NUCLEOTIDE SEQUENCE</scope>
    <source>
        <strain evidence="2">CHK174-6876</strain>
    </source>
</reference>
<dbReference type="Pfam" id="PF00176">
    <property type="entry name" value="SNF2-rel_dom"/>
    <property type="match status" value="1"/>
</dbReference>
<evidence type="ECO:0000259" key="1">
    <source>
        <dbReference type="PROSITE" id="PS51192"/>
    </source>
</evidence>
<dbReference type="Proteomes" id="UP000707535">
    <property type="component" value="Unassembled WGS sequence"/>
</dbReference>
<keyword evidence="2" id="KW-0547">Nucleotide-binding</keyword>
<name>A0A921K033_9LACO</name>
<proteinExistence type="predicted"/>
<dbReference type="AlphaFoldDB" id="A0A921K033"/>
<accession>A0A921K033</accession>
<keyword evidence="2" id="KW-0378">Hydrolase</keyword>
<feature type="domain" description="Helicase ATP-binding" evidence="1">
    <location>
        <begin position="1"/>
        <end position="141"/>
    </location>
</feature>
<sequence length="433" mass="50286">MNGLGKTFVGAEKLIRLNSKHNLVVCQKSLVPMWIDHFKTYYDLQVIDCTVPKNITWMTENQDQSYIAVINYELLFRRKWFLDLTDFTLMLDESSLIQNGKAKRTKFILKMQPDNVILLSGTPVSGKYENLWTQAHLLGWKISEAAFNRTYVNWTTIQVGTMYHKIVDKVEPYQNIERLKRKLRANGAVFVKTKEVYDLPEQTFIKRYVSPSKEYKKFEKNKYIVMNGGGGYGEFHDDSKGVRKSTPYNAKVPNGKNVSPRVELLGDTTLTKRLGLRQLCGQYSQDKLQATQDLIESTSDRLVIFYNFDAELKTLKKLCGERPISEINGHVKNLDNYENCSDSITLVQYQAGSMGINLQKANKMIYFTLPEKSEFFEQSQKRIHRIGQDRPCFYYLMMCKGSLEEQIYQTLLERKDYTDELFNERFKSAESGS</sequence>
<protein>
    <submittedName>
        <fullName evidence="2">DEAD/DEAH box helicase</fullName>
    </submittedName>
</protein>
<dbReference type="GO" id="GO:0004386">
    <property type="term" value="F:helicase activity"/>
    <property type="evidence" value="ECO:0007669"/>
    <property type="project" value="UniProtKB-KW"/>
</dbReference>
<evidence type="ECO:0000313" key="2">
    <source>
        <dbReference type="EMBL" id="HJE96352.1"/>
    </source>
</evidence>
<dbReference type="EMBL" id="DYXG01000018">
    <property type="protein sequence ID" value="HJE96352.1"/>
    <property type="molecule type" value="Genomic_DNA"/>
</dbReference>
<reference evidence="2" key="2">
    <citation type="submission" date="2021-09" db="EMBL/GenBank/DDBJ databases">
        <authorList>
            <person name="Gilroy R."/>
        </authorList>
    </citation>
    <scope>NUCLEOTIDE SEQUENCE</scope>
    <source>
        <strain evidence="2">CHK174-6876</strain>
    </source>
</reference>
<dbReference type="InterPro" id="IPR000330">
    <property type="entry name" value="SNF2_N"/>
</dbReference>
<dbReference type="InterPro" id="IPR001650">
    <property type="entry name" value="Helicase_C-like"/>
</dbReference>
<gene>
    <name evidence="2" type="ORF">K8V00_01910</name>
</gene>
<dbReference type="InterPro" id="IPR038718">
    <property type="entry name" value="SNF2-like_sf"/>
</dbReference>
<dbReference type="InterPro" id="IPR027417">
    <property type="entry name" value="P-loop_NTPase"/>
</dbReference>
<dbReference type="InterPro" id="IPR014001">
    <property type="entry name" value="Helicase_ATP-bd"/>
</dbReference>
<dbReference type="SUPFAM" id="SSF52540">
    <property type="entry name" value="P-loop containing nucleoside triphosphate hydrolases"/>
    <property type="match status" value="2"/>
</dbReference>